<keyword evidence="3" id="KW-1185">Reference proteome</keyword>
<gene>
    <name evidence="2" type="ORF">HanXRQr2_Chr15g0699221</name>
</gene>
<dbReference type="EMBL" id="MNCJ02000330">
    <property type="protein sequence ID" value="KAF5765053.1"/>
    <property type="molecule type" value="Genomic_DNA"/>
</dbReference>
<dbReference type="AlphaFoldDB" id="A0A9K3E2U4"/>
<keyword evidence="1" id="KW-1133">Transmembrane helix</keyword>
<reference evidence="2" key="1">
    <citation type="journal article" date="2017" name="Nature">
        <title>The sunflower genome provides insights into oil metabolism, flowering and Asterid evolution.</title>
        <authorList>
            <person name="Badouin H."/>
            <person name="Gouzy J."/>
            <person name="Grassa C.J."/>
            <person name="Murat F."/>
            <person name="Staton S.E."/>
            <person name="Cottret L."/>
            <person name="Lelandais-Briere C."/>
            <person name="Owens G.L."/>
            <person name="Carrere S."/>
            <person name="Mayjonade B."/>
            <person name="Legrand L."/>
            <person name="Gill N."/>
            <person name="Kane N.C."/>
            <person name="Bowers J.E."/>
            <person name="Hubner S."/>
            <person name="Bellec A."/>
            <person name="Berard A."/>
            <person name="Berges H."/>
            <person name="Blanchet N."/>
            <person name="Boniface M.C."/>
            <person name="Brunel D."/>
            <person name="Catrice O."/>
            <person name="Chaidir N."/>
            <person name="Claudel C."/>
            <person name="Donnadieu C."/>
            <person name="Faraut T."/>
            <person name="Fievet G."/>
            <person name="Helmstetter N."/>
            <person name="King M."/>
            <person name="Knapp S.J."/>
            <person name="Lai Z."/>
            <person name="Le Paslier M.C."/>
            <person name="Lippi Y."/>
            <person name="Lorenzon L."/>
            <person name="Mandel J.R."/>
            <person name="Marage G."/>
            <person name="Marchand G."/>
            <person name="Marquand E."/>
            <person name="Bret-Mestries E."/>
            <person name="Morien E."/>
            <person name="Nambeesan S."/>
            <person name="Nguyen T."/>
            <person name="Pegot-Espagnet P."/>
            <person name="Pouilly N."/>
            <person name="Raftis F."/>
            <person name="Sallet E."/>
            <person name="Schiex T."/>
            <person name="Thomas J."/>
            <person name="Vandecasteele C."/>
            <person name="Vares D."/>
            <person name="Vear F."/>
            <person name="Vautrin S."/>
            <person name="Crespi M."/>
            <person name="Mangin B."/>
            <person name="Burke J.M."/>
            <person name="Salse J."/>
            <person name="Munos S."/>
            <person name="Vincourt P."/>
            <person name="Rieseberg L.H."/>
            <person name="Langlade N.B."/>
        </authorList>
    </citation>
    <scope>NUCLEOTIDE SEQUENCE</scope>
    <source>
        <tissue evidence="2">Leaves</tissue>
    </source>
</reference>
<evidence type="ECO:0000313" key="3">
    <source>
        <dbReference type="Proteomes" id="UP000215914"/>
    </source>
</evidence>
<evidence type="ECO:0000256" key="1">
    <source>
        <dbReference type="SAM" id="Phobius"/>
    </source>
</evidence>
<feature type="transmembrane region" description="Helical" evidence="1">
    <location>
        <begin position="27"/>
        <end position="45"/>
    </location>
</feature>
<proteinExistence type="predicted"/>
<dbReference type="Proteomes" id="UP000215914">
    <property type="component" value="Unassembled WGS sequence"/>
</dbReference>
<sequence>MASNVDSVQQLKFVGIFYFCSSKSCNTYGVLFFYACFIVFFILVFL</sequence>
<comment type="caution">
    <text evidence="2">The sequence shown here is derived from an EMBL/GenBank/DDBJ whole genome shotgun (WGS) entry which is preliminary data.</text>
</comment>
<dbReference type="Gramene" id="mRNA:HanXRQr2_Chr15g0699221">
    <property type="protein sequence ID" value="mRNA:HanXRQr2_Chr15g0699221"/>
    <property type="gene ID" value="HanXRQr2_Chr15g0699221"/>
</dbReference>
<evidence type="ECO:0000313" key="2">
    <source>
        <dbReference type="EMBL" id="KAF5765053.1"/>
    </source>
</evidence>
<protein>
    <submittedName>
        <fullName evidence="2">Uncharacterized protein</fullName>
    </submittedName>
</protein>
<keyword evidence="1" id="KW-0472">Membrane</keyword>
<accession>A0A9K3E2U4</accession>
<organism evidence="2 3">
    <name type="scientific">Helianthus annuus</name>
    <name type="common">Common sunflower</name>
    <dbReference type="NCBI Taxonomy" id="4232"/>
    <lineage>
        <taxon>Eukaryota</taxon>
        <taxon>Viridiplantae</taxon>
        <taxon>Streptophyta</taxon>
        <taxon>Embryophyta</taxon>
        <taxon>Tracheophyta</taxon>
        <taxon>Spermatophyta</taxon>
        <taxon>Magnoliopsida</taxon>
        <taxon>eudicotyledons</taxon>
        <taxon>Gunneridae</taxon>
        <taxon>Pentapetalae</taxon>
        <taxon>asterids</taxon>
        <taxon>campanulids</taxon>
        <taxon>Asterales</taxon>
        <taxon>Asteraceae</taxon>
        <taxon>Asteroideae</taxon>
        <taxon>Heliantheae alliance</taxon>
        <taxon>Heliantheae</taxon>
        <taxon>Helianthus</taxon>
    </lineage>
</organism>
<name>A0A9K3E2U4_HELAN</name>
<keyword evidence="1" id="KW-0812">Transmembrane</keyword>
<reference evidence="2" key="2">
    <citation type="submission" date="2020-06" db="EMBL/GenBank/DDBJ databases">
        <title>Helianthus annuus Genome sequencing and assembly Release 2.</title>
        <authorList>
            <person name="Gouzy J."/>
            <person name="Langlade N."/>
            <person name="Munos S."/>
        </authorList>
    </citation>
    <scope>NUCLEOTIDE SEQUENCE</scope>
    <source>
        <tissue evidence="2">Leaves</tissue>
    </source>
</reference>